<evidence type="ECO:0000313" key="3">
    <source>
        <dbReference type="Proteomes" id="UP001221757"/>
    </source>
</evidence>
<proteinExistence type="predicted"/>
<dbReference type="Proteomes" id="UP001221757">
    <property type="component" value="Unassembled WGS sequence"/>
</dbReference>
<keyword evidence="3" id="KW-1185">Reference proteome</keyword>
<reference evidence="2" key="1">
    <citation type="submission" date="2023-03" db="EMBL/GenBank/DDBJ databases">
        <title>Massive genome expansion in bonnet fungi (Mycena s.s.) driven by repeated elements and novel gene families across ecological guilds.</title>
        <authorList>
            <consortium name="Lawrence Berkeley National Laboratory"/>
            <person name="Harder C.B."/>
            <person name="Miyauchi S."/>
            <person name="Viragh M."/>
            <person name="Kuo A."/>
            <person name="Thoen E."/>
            <person name="Andreopoulos B."/>
            <person name="Lu D."/>
            <person name="Skrede I."/>
            <person name="Drula E."/>
            <person name="Henrissat B."/>
            <person name="Morin E."/>
            <person name="Kohler A."/>
            <person name="Barry K."/>
            <person name="LaButti K."/>
            <person name="Morin E."/>
            <person name="Salamov A."/>
            <person name="Lipzen A."/>
            <person name="Mereny Z."/>
            <person name="Hegedus B."/>
            <person name="Baldrian P."/>
            <person name="Stursova M."/>
            <person name="Weitz H."/>
            <person name="Taylor A."/>
            <person name="Grigoriev I.V."/>
            <person name="Nagy L.G."/>
            <person name="Martin F."/>
            <person name="Kauserud H."/>
        </authorList>
    </citation>
    <scope>NUCLEOTIDE SEQUENCE</scope>
    <source>
        <strain evidence="2">CBHHK067</strain>
    </source>
</reference>
<sequence>MELVREPKNGSNDSSPHMSKREISNKAVQEPVTAKKRTRVPRGTPTKAALQRAAAAEARTRKQTRRRDWERRCKEKRWIPNPRYTQPRGTRVMHHAAAQRYFRLTRTELGRLPYIELFNKHHEVAPPGKSYEYARLFRLVHYKFASLAGLPKNAAFVARGKALFDAYAATLDARRVKLNKKARSPET</sequence>
<dbReference type="AlphaFoldDB" id="A0AAD7D406"/>
<gene>
    <name evidence="2" type="ORF">B0H17DRAFT_1182654</name>
</gene>
<accession>A0AAD7D406</accession>
<feature type="region of interest" description="Disordered" evidence="1">
    <location>
        <begin position="1"/>
        <end position="52"/>
    </location>
</feature>
<organism evidence="2 3">
    <name type="scientific">Mycena rosella</name>
    <name type="common">Pink bonnet</name>
    <name type="synonym">Agaricus rosellus</name>
    <dbReference type="NCBI Taxonomy" id="1033263"/>
    <lineage>
        <taxon>Eukaryota</taxon>
        <taxon>Fungi</taxon>
        <taxon>Dikarya</taxon>
        <taxon>Basidiomycota</taxon>
        <taxon>Agaricomycotina</taxon>
        <taxon>Agaricomycetes</taxon>
        <taxon>Agaricomycetidae</taxon>
        <taxon>Agaricales</taxon>
        <taxon>Marasmiineae</taxon>
        <taxon>Mycenaceae</taxon>
        <taxon>Mycena</taxon>
    </lineage>
</organism>
<dbReference type="EMBL" id="JARKIE010000140">
    <property type="protein sequence ID" value="KAJ7677287.1"/>
    <property type="molecule type" value="Genomic_DNA"/>
</dbReference>
<evidence type="ECO:0000313" key="2">
    <source>
        <dbReference type="EMBL" id="KAJ7677287.1"/>
    </source>
</evidence>
<name>A0AAD7D406_MYCRO</name>
<comment type="caution">
    <text evidence="2">The sequence shown here is derived from an EMBL/GenBank/DDBJ whole genome shotgun (WGS) entry which is preliminary data.</text>
</comment>
<protein>
    <submittedName>
        <fullName evidence="2">Uncharacterized protein</fullName>
    </submittedName>
</protein>
<evidence type="ECO:0000256" key="1">
    <source>
        <dbReference type="SAM" id="MobiDB-lite"/>
    </source>
</evidence>